<dbReference type="AlphaFoldDB" id="A0AAV1FLN0"/>
<evidence type="ECO:0000256" key="1">
    <source>
        <dbReference type="SAM" id="MobiDB-lite"/>
    </source>
</evidence>
<keyword evidence="3" id="KW-1185">Reference proteome</keyword>
<evidence type="ECO:0000313" key="2">
    <source>
        <dbReference type="EMBL" id="CAJ1061985.1"/>
    </source>
</evidence>
<sequence>MQDLGRQMEGKRITLLTELVGLGPCLSLPSLPDGQHFGPHKEEEFKRKRLTEGGSPGDDETVPACHTPRSTPSPSLDCCSPLSCRDVSVKASMMLIASPAPQLSCWDSLKPSWTRTEHPG</sequence>
<reference evidence="2" key="1">
    <citation type="submission" date="2023-08" db="EMBL/GenBank/DDBJ databases">
        <authorList>
            <person name="Alioto T."/>
            <person name="Alioto T."/>
            <person name="Gomez Garrido J."/>
        </authorList>
    </citation>
    <scope>NUCLEOTIDE SEQUENCE</scope>
</reference>
<protein>
    <submittedName>
        <fullName evidence="2">Uncharacterized protein</fullName>
    </submittedName>
</protein>
<feature type="region of interest" description="Disordered" evidence="1">
    <location>
        <begin position="31"/>
        <end position="74"/>
    </location>
</feature>
<dbReference type="EMBL" id="OY660871">
    <property type="protein sequence ID" value="CAJ1061985.1"/>
    <property type="molecule type" value="Genomic_DNA"/>
</dbReference>
<proteinExistence type="predicted"/>
<evidence type="ECO:0000313" key="3">
    <source>
        <dbReference type="Proteomes" id="UP001178508"/>
    </source>
</evidence>
<organism evidence="2 3">
    <name type="scientific">Xyrichtys novacula</name>
    <name type="common">Pearly razorfish</name>
    <name type="synonym">Hemipteronotus novacula</name>
    <dbReference type="NCBI Taxonomy" id="13765"/>
    <lineage>
        <taxon>Eukaryota</taxon>
        <taxon>Metazoa</taxon>
        <taxon>Chordata</taxon>
        <taxon>Craniata</taxon>
        <taxon>Vertebrata</taxon>
        <taxon>Euteleostomi</taxon>
        <taxon>Actinopterygii</taxon>
        <taxon>Neopterygii</taxon>
        <taxon>Teleostei</taxon>
        <taxon>Neoteleostei</taxon>
        <taxon>Acanthomorphata</taxon>
        <taxon>Eupercaria</taxon>
        <taxon>Labriformes</taxon>
        <taxon>Labridae</taxon>
        <taxon>Xyrichtys</taxon>
    </lineage>
</organism>
<name>A0AAV1FLN0_XYRNO</name>
<gene>
    <name evidence="2" type="ORF">XNOV1_A022047</name>
</gene>
<dbReference type="Proteomes" id="UP001178508">
    <property type="component" value="Chromosome 8"/>
</dbReference>
<accession>A0AAV1FLN0</accession>